<evidence type="ECO:0008006" key="2">
    <source>
        <dbReference type="Google" id="ProtNLM"/>
    </source>
</evidence>
<name>X0TH07_9ZZZZ</name>
<feature type="non-terminal residue" evidence="1">
    <location>
        <position position="1"/>
    </location>
</feature>
<dbReference type="Gene3D" id="3.90.1150.10">
    <property type="entry name" value="Aspartate Aminotransferase, domain 1"/>
    <property type="match status" value="1"/>
</dbReference>
<dbReference type="InterPro" id="IPR015422">
    <property type="entry name" value="PyrdxlP-dep_Trfase_small"/>
</dbReference>
<dbReference type="InterPro" id="IPR015424">
    <property type="entry name" value="PyrdxlP-dep_Trfase"/>
</dbReference>
<organism evidence="1">
    <name type="scientific">marine sediment metagenome</name>
    <dbReference type="NCBI Taxonomy" id="412755"/>
    <lineage>
        <taxon>unclassified sequences</taxon>
        <taxon>metagenomes</taxon>
        <taxon>ecological metagenomes</taxon>
    </lineage>
</organism>
<dbReference type="GO" id="GO:0000271">
    <property type="term" value="P:polysaccharide biosynthetic process"/>
    <property type="evidence" value="ECO:0007669"/>
    <property type="project" value="TreeGrafter"/>
</dbReference>
<dbReference type="InterPro" id="IPR015421">
    <property type="entry name" value="PyrdxlP-dep_Trfase_major"/>
</dbReference>
<accession>X0TH07</accession>
<dbReference type="InterPro" id="IPR000653">
    <property type="entry name" value="DegT/StrS_aminotransferase"/>
</dbReference>
<dbReference type="GO" id="GO:0008483">
    <property type="term" value="F:transaminase activity"/>
    <property type="evidence" value="ECO:0007669"/>
    <property type="project" value="TreeGrafter"/>
</dbReference>
<gene>
    <name evidence="1" type="ORF">S01H1_27086</name>
</gene>
<evidence type="ECO:0000313" key="1">
    <source>
        <dbReference type="EMBL" id="GAF87422.1"/>
    </source>
</evidence>
<protein>
    <recommendedName>
        <fullName evidence="2">Aminotransferase DegT</fullName>
    </recommendedName>
</protein>
<feature type="non-terminal residue" evidence="1">
    <location>
        <position position="281"/>
    </location>
</feature>
<dbReference type="SUPFAM" id="SSF53383">
    <property type="entry name" value="PLP-dependent transferases"/>
    <property type="match status" value="1"/>
</dbReference>
<reference evidence="1" key="1">
    <citation type="journal article" date="2014" name="Front. Microbiol.">
        <title>High frequency of phylogenetically diverse reductive dehalogenase-homologous genes in deep subseafloor sedimentary metagenomes.</title>
        <authorList>
            <person name="Kawai M."/>
            <person name="Futagami T."/>
            <person name="Toyoda A."/>
            <person name="Takaki Y."/>
            <person name="Nishi S."/>
            <person name="Hori S."/>
            <person name="Arai W."/>
            <person name="Tsubouchi T."/>
            <person name="Morono Y."/>
            <person name="Uchiyama I."/>
            <person name="Ito T."/>
            <person name="Fujiyama A."/>
            <person name="Inagaki F."/>
            <person name="Takami H."/>
        </authorList>
    </citation>
    <scope>NUCLEOTIDE SEQUENCE</scope>
    <source>
        <strain evidence="1">Expedition CK06-06</strain>
    </source>
</reference>
<comment type="caution">
    <text evidence="1">The sequence shown here is derived from an EMBL/GenBank/DDBJ whole genome shotgun (WGS) entry which is preliminary data.</text>
</comment>
<proteinExistence type="predicted"/>
<dbReference type="Pfam" id="PF01041">
    <property type="entry name" value="DegT_DnrJ_EryC1"/>
    <property type="match status" value="1"/>
</dbReference>
<dbReference type="EMBL" id="BARS01016460">
    <property type="protein sequence ID" value="GAF87422.1"/>
    <property type="molecule type" value="Genomic_DNA"/>
</dbReference>
<dbReference type="AlphaFoldDB" id="X0TH07"/>
<dbReference type="GO" id="GO:0030170">
    <property type="term" value="F:pyridoxal phosphate binding"/>
    <property type="evidence" value="ECO:0007669"/>
    <property type="project" value="TreeGrafter"/>
</dbReference>
<dbReference type="PANTHER" id="PTHR30244">
    <property type="entry name" value="TRANSAMINASE"/>
    <property type="match status" value="1"/>
</dbReference>
<dbReference type="PANTHER" id="PTHR30244:SF34">
    <property type="entry name" value="DTDP-4-AMINO-4,6-DIDEOXYGALACTOSE TRANSAMINASE"/>
    <property type="match status" value="1"/>
</dbReference>
<sequence length="281" mass="31415">GAVPRFADVNLEDHCISVESAEKLVGPRTKAIIPVHLYGNVCDMDPLMAFAEKHKLYVIEDNAEAFGGTYKGKKTGTFGHAAAVSFCQNKTFTTGGEGGMVTTDNEDLAWEARSFRDHGYDVRERLNLLELEQKLPYVHNRVGWNYRMTEMQSAIGLAELARMDSWNLPRRKRNARILIDALGNLPQVKYMPIDTGERQNGWYVCAFSLDVENLNCDIGQFVAAAGAEGAPCWKVFWPQCHTERAFSEKNAFGRSGFPFTSQEYADAKSVEYGDVDVPNAR</sequence>
<dbReference type="Gene3D" id="3.40.640.10">
    <property type="entry name" value="Type I PLP-dependent aspartate aminotransferase-like (Major domain)"/>
    <property type="match status" value="1"/>
</dbReference>